<feature type="region of interest" description="Disordered" evidence="6">
    <location>
        <begin position="653"/>
        <end position="685"/>
    </location>
</feature>
<evidence type="ECO:0000256" key="2">
    <source>
        <dbReference type="ARBA" id="ARBA00022723"/>
    </source>
</evidence>
<gene>
    <name evidence="8" type="ORF">Dda_6603</name>
</gene>
<dbReference type="GO" id="GO:0003677">
    <property type="term" value="F:DNA binding"/>
    <property type="evidence" value="ECO:0007669"/>
    <property type="project" value="InterPro"/>
</dbReference>
<evidence type="ECO:0000313" key="8">
    <source>
        <dbReference type="EMBL" id="KAJ6258559.1"/>
    </source>
</evidence>
<keyword evidence="3" id="KW-0805">Transcription regulation</keyword>
<evidence type="ECO:0000256" key="3">
    <source>
        <dbReference type="ARBA" id="ARBA00023015"/>
    </source>
</evidence>
<evidence type="ECO:0000313" key="9">
    <source>
        <dbReference type="Proteomes" id="UP001221413"/>
    </source>
</evidence>
<organism evidence="8 9">
    <name type="scientific">Drechslerella dactyloides</name>
    <name type="common">Nematode-trapping fungus</name>
    <name type="synonym">Arthrobotrys dactyloides</name>
    <dbReference type="NCBI Taxonomy" id="74499"/>
    <lineage>
        <taxon>Eukaryota</taxon>
        <taxon>Fungi</taxon>
        <taxon>Dikarya</taxon>
        <taxon>Ascomycota</taxon>
        <taxon>Pezizomycotina</taxon>
        <taxon>Orbiliomycetes</taxon>
        <taxon>Orbiliales</taxon>
        <taxon>Orbiliaceae</taxon>
        <taxon>Drechslerella</taxon>
    </lineage>
</organism>
<dbReference type="GO" id="GO:0005634">
    <property type="term" value="C:nucleus"/>
    <property type="evidence" value="ECO:0007669"/>
    <property type="project" value="UniProtKB-SubCell"/>
</dbReference>
<proteinExistence type="predicted"/>
<protein>
    <recommendedName>
        <fullName evidence="7">Zn(2)-C6 fungal-type domain-containing protein</fullName>
    </recommendedName>
</protein>
<dbReference type="Proteomes" id="UP001221413">
    <property type="component" value="Unassembled WGS sequence"/>
</dbReference>
<keyword evidence="2" id="KW-0479">Metal-binding</keyword>
<name>A0AAD6IV23_DREDA</name>
<dbReference type="InterPro" id="IPR050815">
    <property type="entry name" value="TF_fung"/>
</dbReference>
<dbReference type="SUPFAM" id="SSF57701">
    <property type="entry name" value="Zn2/Cys6 DNA-binding domain"/>
    <property type="match status" value="1"/>
</dbReference>
<dbReference type="EMBL" id="JAQGDS010000008">
    <property type="protein sequence ID" value="KAJ6258559.1"/>
    <property type="molecule type" value="Genomic_DNA"/>
</dbReference>
<keyword evidence="9" id="KW-1185">Reference proteome</keyword>
<dbReference type="InterPro" id="IPR007219">
    <property type="entry name" value="XnlR_reg_dom"/>
</dbReference>
<dbReference type="GO" id="GO:0006351">
    <property type="term" value="P:DNA-templated transcription"/>
    <property type="evidence" value="ECO:0007669"/>
    <property type="project" value="InterPro"/>
</dbReference>
<comment type="caution">
    <text evidence="8">The sequence shown here is derived from an EMBL/GenBank/DDBJ whole genome shotgun (WGS) entry which is preliminary data.</text>
</comment>
<keyword evidence="5" id="KW-0539">Nucleus</keyword>
<dbReference type="SMART" id="SM00066">
    <property type="entry name" value="GAL4"/>
    <property type="match status" value="1"/>
</dbReference>
<comment type="subcellular location">
    <subcellularLocation>
        <location evidence="1">Nucleus</location>
    </subcellularLocation>
</comment>
<dbReference type="PROSITE" id="PS00463">
    <property type="entry name" value="ZN2_CY6_FUNGAL_1"/>
    <property type="match status" value="1"/>
</dbReference>
<dbReference type="GO" id="GO:0000981">
    <property type="term" value="F:DNA-binding transcription factor activity, RNA polymerase II-specific"/>
    <property type="evidence" value="ECO:0007669"/>
    <property type="project" value="InterPro"/>
</dbReference>
<keyword evidence="4" id="KW-0804">Transcription</keyword>
<evidence type="ECO:0000256" key="6">
    <source>
        <dbReference type="SAM" id="MobiDB-lite"/>
    </source>
</evidence>
<dbReference type="Pfam" id="PF00172">
    <property type="entry name" value="Zn_clus"/>
    <property type="match status" value="1"/>
</dbReference>
<dbReference type="CDD" id="cd00067">
    <property type="entry name" value="GAL4"/>
    <property type="match status" value="1"/>
</dbReference>
<dbReference type="PANTHER" id="PTHR47338:SF5">
    <property type="entry name" value="ZN(II)2CYS6 TRANSCRIPTION FACTOR (EUROFUNG)"/>
    <property type="match status" value="1"/>
</dbReference>
<evidence type="ECO:0000256" key="1">
    <source>
        <dbReference type="ARBA" id="ARBA00004123"/>
    </source>
</evidence>
<dbReference type="Pfam" id="PF04082">
    <property type="entry name" value="Fungal_trans"/>
    <property type="match status" value="1"/>
</dbReference>
<dbReference type="InterPro" id="IPR001138">
    <property type="entry name" value="Zn2Cys6_DnaBD"/>
</dbReference>
<evidence type="ECO:0000256" key="5">
    <source>
        <dbReference type="ARBA" id="ARBA00023242"/>
    </source>
</evidence>
<dbReference type="PANTHER" id="PTHR47338">
    <property type="entry name" value="ZN(II)2CYS6 TRANSCRIPTION FACTOR (EUROFUNG)-RELATED"/>
    <property type="match status" value="1"/>
</dbReference>
<evidence type="ECO:0000256" key="4">
    <source>
        <dbReference type="ARBA" id="ARBA00023163"/>
    </source>
</evidence>
<feature type="domain" description="Zn(2)-C6 fungal-type" evidence="7">
    <location>
        <begin position="14"/>
        <end position="43"/>
    </location>
</feature>
<dbReference type="PROSITE" id="PS50048">
    <property type="entry name" value="ZN2_CY6_FUNGAL_2"/>
    <property type="match status" value="1"/>
</dbReference>
<dbReference type="GO" id="GO:0008270">
    <property type="term" value="F:zinc ion binding"/>
    <property type="evidence" value="ECO:0007669"/>
    <property type="project" value="InterPro"/>
</dbReference>
<evidence type="ECO:0000259" key="7">
    <source>
        <dbReference type="PROSITE" id="PS50048"/>
    </source>
</evidence>
<sequence>MKTVAHANVNMRRSCHFCRLRKIRCSGQNICSACRERNIDCVYEAEASKGRPKNGAIRGRVEKVKGNRPPQLGPNFTQNAYDYISQTPDLANDNLSVELRSTFEDFFGKRSSYSVKNGSPRPSGQMDGGAQEMFIHGSENTSTASLGLPNIDNERILETINYEIIETVCNNVSSLGCEPLGRNKSRIISKSMLMDRSSRMFDPAPRLPVEDPLASNETHTTLQMIDVWLSAHPLSCIISKTLFLRSIRNNDYDHALLSIMLSDAFGFSISKGSQEEAEKFYYWAIACLQNVSYSTASMSTAQTLILLGWHELRQNRPKQAICYFTVASRVVRLLWEGITEGDGPCTSQINGVCEGEVETELIINMQWITSALRLWMLLQIDSSLIDLEETKSFTTLVISNETDSKLVELDLASDNVSTLNAQAKSLRSLLSLSVTTLTASRLLVIYDQHERFFPSTPAHYGWPNPNAPQPSDKRMLMESFTAQSRVAIENVCKASYSASQNSMSRAESDLMFSIFEFAIFFPQSGEQNPQKQLIDDRKAEELLAMLKLILQQPLLGPHFTGQEIPQLNNAELPTELIVLTLDVSARVLQHLVNFYAGDRTEAPSANPTKQEDLSRISAMMLDLLRSDRLPFSGSRIRPTKRLLRRTKLILTYRQNPSNVHPMEPTSSDSGTSDSSVSSPWQPMTTNYTTAEPLQIAPGFLPTAGAPMPYDPHGIPVTTAPPTIQLSPEYTYSLNDQIATTFPEDHHYKINLVTSGPPEERRDKFSTMSNPLIYAQYY</sequence>
<reference evidence="8" key="1">
    <citation type="submission" date="2023-01" db="EMBL/GenBank/DDBJ databases">
        <title>The chitinases involved in constricting ring structure development in the nematode-trapping fungus Drechslerella dactyloides.</title>
        <authorList>
            <person name="Wang R."/>
            <person name="Zhang L."/>
            <person name="Tang P."/>
            <person name="Li S."/>
            <person name="Liang L."/>
        </authorList>
    </citation>
    <scope>NUCLEOTIDE SEQUENCE</scope>
    <source>
        <strain evidence="8">YMF1.00031</strain>
    </source>
</reference>
<dbReference type="AlphaFoldDB" id="A0AAD6IV23"/>
<dbReference type="Gene3D" id="4.10.240.10">
    <property type="entry name" value="Zn(2)-C6 fungal-type DNA-binding domain"/>
    <property type="match status" value="1"/>
</dbReference>
<dbReference type="CDD" id="cd12148">
    <property type="entry name" value="fungal_TF_MHR"/>
    <property type="match status" value="1"/>
</dbReference>
<feature type="compositionally biased region" description="Low complexity" evidence="6">
    <location>
        <begin position="665"/>
        <end position="678"/>
    </location>
</feature>
<accession>A0AAD6IV23</accession>
<dbReference type="InterPro" id="IPR036864">
    <property type="entry name" value="Zn2-C6_fun-type_DNA-bd_sf"/>
</dbReference>